<dbReference type="EMBL" id="JQ844201">
    <property type="protein sequence ID" value="AGS52547.1"/>
    <property type="molecule type" value="Genomic_DNA"/>
</dbReference>
<proteinExistence type="inferred from homology"/>
<dbReference type="PROSITE" id="PS50885">
    <property type="entry name" value="HAMP"/>
    <property type="match status" value="1"/>
</dbReference>
<dbReference type="SMART" id="SM00304">
    <property type="entry name" value="HAMP"/>
    <property type="match status" value="1"/>
</dbReference>
<dbReference type="InterPro" id="IPR003660">
    <property type="entry name" value="HAMP_dom"/>
</dbReference>
<evidence type="ECO:0000256" key="4">
    <source>
        <dbReference type="SAM" id="Phobius"/>
    </source>
</evidence>
<dbReference type="Pfam" id="PF00672">
    <property type="entry name" value="HAMP"/>
    <property type="match status" value="1"/>
</dbReference>
<dbReference type="GO" id="GO:0004888">
    <property type="term" value="F:transmembrane signaling receptor activity"/>
    <property type="evidence" value="ECO:0007669"/>
    <property type="project" value="TreeGrafter"/>
</dbReference>
<evidence type="ECO:0000256" key="3">
    <source>
        <dbReference type="PROSITE-ProRule" id="PRU00284"/>
    </source>
</evidence>
<feature type="domain" description="Methyl-accepting transducer" evidence="5">
    <location>
        <begin position="301"/>
        <end position="537"/>
    </location>
</feature>
<dbReference type="CDD" id="cd06225">
    <property type="entry name" value="HAMP"/>
    <property type="match status" value="1"/>
</dbReference>
<evidence type="ECO:0000259" key="6">
    <source>
        <dbReference type="PROSITE" id="PS50885"/>
    </source>
</evidence>
<evidence type="ECO:0000313" key="7">
    <source>
        <dbReference type="EMBL" id="AGS52547.1"/>
    </source>
</evidence>
<protein>
    <submittedName>
        <fullName evidence="7">Methyl-accepting chemotaxis protein</fullName>
    </submittedName>
</protein>
<dbReference type="Pfam" id="PF00015">
    <property type="entry name" value="MCPsignal"/>
    <property type="match status" value="1"/>
</dbReference>
<dbReference type="SUPFAM" id="SSF58104">
    <property type="entry name" value="Methyl-accepting chemotaxis protein (MCP) signaling domain"/>
    <property type="match status" value="2"/>
</dbReference>
<dbReference type="PROSITE" id="PS50111">
    <property type="entry name" value="CHEMOTAXIS_TRANSDUC_2"/>
    <property type="match status" value="1"/>
</dbReference>
<organism evidence="7">
    <name type="scientific">uncultured bacterium contig00023</name>
    <dbReference type="NCBI Taxonomy" id="1181512"/>
    <lineage>
        <taxon>Bacteria</taxon>
        <taxon>environmental samples</taxon>
    </lineage>
</organism>
<evidence type="ECO:0000256" key="1">
    <source>
        <dbReference type="ARBA" id="ARBA00022500"/>
    </source>
</evidence>
<dbReference type="GO" id="GO:0006935">
    <property type="term" value="P:chemotaxis"/>
    <property type="evidence" value="ECO:0007669"/>
    <property type="project" value="UniProtKB-KW"/>
</dbReference>
<dbReference type="PANTHER" id="PTHR43531:SF11">
    <property type="entry name" value="METHYL-ACCEPTING CHEMOTAXIS PROTEIN 3"/>
    <property type="match status" value="1"/>
</dbReference>
<dbReference type="InterPro" id="IPR004089">
    <property type="entry name" value="MCPsignal_dom"/>
</dbReference>
<dbReference type="AlphaFoldDB" id="A0A806KD72"/>
<keyword evidence="4" id="KW-1133">Transmembrane helix</keyword>
<keyword evidence="1" id="KW-0145">Chemotaxis</keyword>
<feature type="transmembrane region" description="Helical" evidence="4">
    <location>
        <begin position="182"/>
        <end position="205"/>
    </location>
</feature>
<evidence type="ECO:0000259" key="5">
    <source>
        <dbReference type="PROSITE" id="PS50111"/>
    </source>
</evidence>
<dbReference type="PANTHER" id="PTHR43531">
    <property type="entry name" value="PROTEIN ICFG"/>
    <property type="match status" value="1"/>
</dbReference>
<dbReference type="InterPro" id="IPR051310">
    <property type="entry name" value="MCP_chemotaxis"/>
</dbReference>
<evidence type="ECO:0000256" key="2">
    <source>
        <dbReference type="ARBA" id="ARBA00029447"/>
    </source>
</evidence>
<dbReference type="Gene3D" id="1.10.287.950">
    <property type="entry name" value="Methyl-accepting chemotaxis protein"/>
    <property type="match status" value="1"/>
</dbReference>
<accession>A0A806KD72</accession>
<dbReference type="Gene3D" id="1.20.120.30">
    <property type="entry name" value="Aspartate receptor, ligand-binding domain"/>
    <property type="match status" value="1"/>
</dbReference>
<sequence length="588" mass="63405">MKIRMKLFGGFFIVFAIGIILAAVGFISTDKLTLLSEDILGLSETRSSVSSILISHYIWRHGLSETVYSGTAFTGSLDSNTCSLGKWLNSDDVKNVKDPQSVELLNKVIEPHAFIHSKAGEIINLLSNGQTGEATRIFREEVLPKTQEVITGLTQIDGRYGEVINTEIHQIYDSGEYFQRMLIIFSIAAFIASVVLALIITSGIMKPIISISGTFKAVGEGDLTARTNITSKDEMRDFSDTFNVAMEKIRNLMANIGKEAESLQSIGNTLASNMTQTAAAVNQITTNIQSIKSRVINQSASVSQTHATMEQLVGNISKLNEHISDQGNSLSQASSAIEEMVANINSVTQTLVNNAGNVQTLQEASEVGRSGLQEVSADIQEIARESEGLLEINSVMENISSQTNLLSMNAAIEAAHAGEAGKGFAVVAAEIRKLAESSSEQSKTIGTVLKKIKSSIDKITSSTTNVLNKFEAIDSSIKTVAMQEENIRNAMEEQGVGSKQILEGISNVNRITREVDESSDAMHQGAKEVIQESANLEKSTQEITSGMNEMASGTHQINDAVAQVNGASSKNRDAIDSLIKEVSRFKVA</sequence>
<dbReference type="GO" id="GO:0005886">
    <property type="term" value="C:plasma membrane"/>
    <property type="evidence" value="ECO:0007669"/>
    <property type="project" value="TreeGrafter"/>
</dbReference>
<dbReference type="GO" id="GO:0007165">
    <property type="term" value="P:signal transduction"/>
    <property type="evidence" value="ECO:0007669"/>
    <property type="project" value="UniProtKB-KW"/>
</dbReference>
<comment type="similarity">
    <text evidence="2">Belongs to the methyl-accepting chemotaxis (MCP) protein family.</text>
</comment>
<feature type="transmembrane region" description="Helical" evidence="4">
    <location>
        <begin position="7"/>
        <end position="27"/>
    </location>
</feature>
<feature type="domain" description="HAMP" evidence="6">
    <location>
        <begin position="202"/>
        <end position="254"/>
    </location>
</feature>
<name>A0A806KD72_9BACT</name>
<keyword evidence="4" id="KW-0812">Transmembrane</keyword>
<dbReference type="SMART" id="SM00283">
    <property type="entry name" value="MA"/>
    <property type="match status" value="1"/>
</dbReference>
<keyword evidence="4" id="KW-0472">Membrane</keyword>
<keyword evidence="3" id="KW-0807">Transducer</keyword>
<dbReference type="Gene3D" id="6.10.340.10">
    <property type="match status" value="1"/>
</dbReference>
<reference evidence="7" key="1">
    <citation type="submission" date="2012-03" db="EMBL/GenBank/DDBJ databases">
        <title>Functional metagenomics reveals considerable lignocellulase gene clusters in the gut microbiome of a wood-feeding higher termite.</title>
        <authorList>
            <person name="Liu N."/>
        </authorList>
    </citation>
    <scope>NUCLEOTIDE SEQUENCE</scope>
</reference>